<comment type="caution">
    <text evidence="2">The sequence shown here is derived from an EMBL/GenBank/DDBJ whole genome shotgun (WGS) entry which is preliminary data.</text>
</comment>
<accession>A0AAV4PYZ5</accession>
<keyword evidence="3" id="KW-1185">Reference proteome</keyword>
<organism evidence="2 3">
    <name type="scientific">Caerostris darwini</name>
    <dbReference type="NCBI Taxonomy" id="1538125"/>
    <lineage>
        <taxon>Eukaryota</taxon>
        <taxon>Metazoa</taxon>
        <taxon>Ecdysozoa</taxon>
        <taxon>Arthropoda</taxon>
        <taxon>Chelicerata</taxon>
        <taxon>Arachnida</taxon>
        <taxon>Araneae</taxon>
        <taxon>Araneomorphae</taxon>
        <taxon>Entelegynae</taxon>
        <taxon>Araneoidea</taxon>
        <taxon>Araneidae</taxon>
        <taxon>Caerostris</taxon>
    </lineage>
</organism>
<name>A0AAV4PYZ5_9ARAC</name>
<gene>
    <name evidence="2" type="ORF">CDAR_196411</name>
</gene>
<dbReference type="EMBL" id="BPLQ01003582">
    <property type="protein sequence ID" value="GIY01439.1"/>
    <property type="molecule type" value="Genomic_DNA"/>
</dbReference>
<reference evidence="2 3" key="1">
    <citation type="submission" date="2021-06" db="EMBL/GenBank/DDBJ databases">
        <title>Caerostris darwini draft genome.</title>
        <authorList>
            <person name="Kono N."/>
            <person name="Arakawa K."/>
        </authorList>
    </citation>
    <scope>NUCLEOTIDE SEQUENCE [LARGE SCALE GENOMIC DNA]</scope>
</reference>
<evidence type="ECO:0000256" key="1">
    <source>
        <dbReference type="SAM" id="MobiDB-lite"/>
    </source>
</evidence>
<evidence type="ECO:0000313" key="2">
    <source>
        <dbReference type="EMBL" id="GIY01439.1"/>
    </source>
</evidence>
<evidence type="ECO:0000313" key="3">
    <source>
        <dbReference type="Proteomes" id="UP001054837"/>
    </source>
</evidence>
<protein>
    <submittedName>
        <fullName evidence="2">Uncharacterized protein</fullName>
    </submittedName>
</protein>
<dbReference type="AlphaFoldDB" id="A0AAV4PYZ5"/>
<feature type="region of interest" description="Disordered" evidence="1">
    <location>
        <begin position="57"/>
        <end position="78"/>
    </location>
</feature>
<sequence length="160" mass="18248">MSFVVRCYSLAEAASRNGDDDRRNVHHIILMLQSGRPGQRCHLLGDVIPLKKQRAGMEMTTEEISSEQNGRRRRKSSSYPFDVTIRSNKAKMSFVGRCYSLEEEASRNGDDDRRNVHHIILMLQSGAAGRRCHLLGDVIPLKKQRAGMETTREEIFIISF</sequence>
<dbReference type="Proteomes" id="UP001054837">
    <property type="component" value="Unassembled WGS sequence"/>
</dbReference>
<proteinExistence type="predicted"/>